<dbReference type="Pfam" id="PF01565">
    <property type="entry name" value="FAD_binding_4"/>
    <property type="match status" value="1"/>
</dbReference>
<dbReference type="InterPro" id="IPR050416">
    <property type="entry name" value="FAD-linked_Oxidoreductase"/>
</dbReference>
<proteinExistence type="inferred from homology"/>
<dbReference type="InterPro" id="IPR036318">
    <property type="entry name" value="FAD-bd_PCMH-like_sf"/>
</dbReference>
<dbReference type="Pfam" id="PF08031">
    <property type="entry name" value="BBE"/>
    <property type="match status" value="1"/>
</dbReference>
<dbReference type="AlphaFoldDB" id="A0AAW0QVM6"/>
<organism evidence="8 9">
    <name type="scientific">Apiospora kogelbergensis</name>
    <dbReference type="NCBI Taxonomy" id="1337665"/>
    <lineage>
        <taxon>Eukaryota</taxon>
        <taxon>Fungi</taxon>
        <taxon>Dikarya</taxon>
        <taxon>Ascomycota</taxon>
        <taxon>Pezizomycotina</taxon>
        <taxon>Sordariomycetes</taxon>
        <taxon>Xylariomycetidae</taxon>
        <taxon>Amphisphaeriales</taxon>
        <taxon>Apiosporaceae</taxon>
        <taxon>Apiospora</taxon>
    </lineage>
</organism>
<evidence type="ECO:0000256" key="4">
    <source>
        <dbReference type="ARBA" id="ARBA00022827"/>
    </source>
</evidence>
<evidence type="ECO:0000313" key="8">
    <source>
        <dbReference type="EMBL" id="KAK8109660.1"/>
    </source>
</evidence>
<evidence type="ECO:0000256" key="5">
    <source>
        <dbReference type="ARBA" id="ARBA00023002"/>
    </source>
</evidence>
<protein>
    <recommendedName>
        <fullName evidence="7">FAD-binding PCMH-type domain-containing protein</fullName>
    </recommendedName>
</protein>
<dbReference type="GO" id="GO:0071949">
    <property type="term" value="F:FAD binding"/>
    <property type="evidence" value="ECO:0007669"/>
    <property type="project" value="InterPro"/>
</dbReference>
<dbReference type="EMBL" id="JAQQWP010000007">
    <property type="protein sequence ID" value="KAK8109660.1"/>
    <property type="molecule type" value="Genomic_DNA"/>
</dbReference>
<evidence type="ECO:0000313" key="9">
    <source>
        <dbReference type="Proteomes" id="UP001392437"/>
    </source>
</evidence>
<dbReference type="InterPro" id="IPR016166">
    <property type="entry name" value="FAD-bd_PCMH"/>
</dbReference>
<dbReference type="Gene3D" id="3.30.43.10">
    <property type="entry name" value="Uridine Diphospho-n-acetylenolpyruvylglucosamine Reductase, domain 2"/>
    <property type="match status" value="1"/>
</dbReference>
<dbReference type="InterPro" id="IPR006094">
    <property type="entry name" value="Oxid_FAD_bind_N"/>
</dbReference>
<evidence type="ECO:0000256" key="2">
    <source>
        <dbReference type="ARBA" id="ARBA00005466"/>
    </source>
</evidence>
<accession>A0AAW0QVM6</accession>
<keyword evidence="5" id="KW-0560">Oxidoreductase</keyword>
<dbReference type="InterPro" id="IPR012951">
    <property type="entry name" value="BBE"/>
</dbReference>
<keyword evidence="3" id="KW-0285">Flavoprotein</keyword>
<evidence type="ECO:0000256" key="1">
    <source>
        <dbReference type="ARBA" id="ARBA00001974"/>
    </source>
</evidence>
<dbReference type="InterPro" id="IPR016169">
    <property type="entry name" value="FAD-bd_PCMH_sub2"/>
</dbReference>
<name>A0AAW0QVM6_9PEZI</name>
<sequence>MNSTLRESLLATPTKGPVTRTPLSPAAEIVSHCRANGIPVFDPGELEYERSVASTNLLYRYTRPDCVVQPESAEEVAAVVRLCRENKIGLIIKTGGHSYAGHSMAHTGVHLDMHRLKGTTLDMNNRVIYVEGGALWLDVYKRLINGRHNGWAVNGGRCPTVGVSGFLMGAGLGPFSRTMGMGCDSVISITLVTADGDIITVRETDDPKSPEGQLFWAVRGGGGGNFGIVVQWKLRVEQLKDMGEDGNCGNVTAGRYLWYHRPNDWNTLGKQDQEALSEDFKETMRQFYRYPWPNRITIDSTWVRRSNDARGTMIRFISYCDGNSDYFGKHIDEALKQKDVKEQLKRRCMPEKSTRFFHETLTAQWNEETRRTIQNSTQFRLYAGFSLSNAEATDAVVNILHKELDHFAELFNADQAECSVSLIHAGGATSDLPRASTAYRWRAAVYQAYIMITFEDKWLEREMRAFLARFKAQLRVHSISRHAAFINFPDDDIPKDAYERAYYGWNAERLREVKAEWDPTDFFKWSQSIQLPAAELRMRPQMTPADGTLGEPVDDDEDDYVSDFWAMVEGEDRTDRSAAERWDQGFEVSRTEWLNGATDMYPPVEPGTKSTDIENIYDADNI</sequence>
<comment type="similarity">
    <text evidence="2">Belongs to the oxygen-dependent FAD-linked oxidoreductase family.</text>
</comment>
<dbReference type="Gene3D" id="3.40.462.20">
    <property type="match status" value="1"/>
</dbReference>
<dbReference type="PANTHER" id="PTHR42973:SF39">
    <property type="entry name" value="FAD-BINDING PCMH-TYPE DOMAIN-CONTAINING PROTEIN"/>
    <property type="match status" value="1"/>
</dbReference>
<reference evidence="8 9" key="1">
    <citation type="submission" date="2023-01" db="EMBL/GenBank/DDBJ databases">
        <title>Analysis of 21 Apiospora genomes using comparative genomics revels a genus with tremendous synthesis potential of carbohydrate active enzymes and secondary metabolites.</title>
        <authorList>
            <person name="Sorensen T."/>
        </authorList>
    </citation>
    <scope>NUCLEOTIDE SEQUENCE [LARGE SCALE GENOMIC DNA]</scope>
    <source>
        <strain evidence="8 9">CBS 117206</strain>
    </source>
</reference>
<evidence type="ECO:0000259" key="7">
    <source>
        <dbReference type="PROSITE" id="PS51387"/>
    </source>
</evidence>
<comment type="cofactor">
    <cofactor evidence="1">
        <name>FAD</name>
        <dbReference type="ChEBI" id="CHEBI:57692"/>
    </cofactor>
</comment>
<evidence type="ECO:0000256" key="6">
    <source>
        <dbReference type="SAM" id="MobiDB-lite"/>
    </source>
</evidence>
<keyword evidence="9" id="KW-1185">Reference proteome</keyword>
<dbReference type="PANTHER" id="PTHR42973">
    <property type="entry name" value="BINDING OXIDOREDUCTASE, PUTATIVE (AFU_ORTHOLOGUE AFUA_1G17690)-RELATED"/>
    <property type="match status" value="1"/>
</dbReference>
<comment type="caution">
    <text evidence="8">The sequence shown here is derived from an EMBL/GenBank/DDBJ whole genome shotgun (WGS) entry which is preliminary data.</text>
</comment>
<dbReference type="SUPFAM" id="SSF56176">
    <property type="entry name" value="FAD-binding/transporter-associated domain-like"/>
    <property type="match status" value="1"/>
</dbReference>
<dbReference type="InterPro" id="IPR016167">
    <property type="entry name" value="FAD-bd_PCMH_sub1"/>
</dbReference>
<gene>
    <name evidence="8" type="ORF">PG999_007797</name>
</gene>
<dbReference type="GO" id="GO:0016491">
    <property type="term" value="F:oxidoreductase activity"/>
    <property type="evidence" value="ECO:0007669"/>
    <property type="project" value="UniProtKB-KW"/>
</dbReference>
<dbReference type="Gene3D" id="3.30.465.10">
    <property type="match status" value="1"/>
</dbReference>
<feature type="domain" description="FAD-binding PCMH-type" evidence="7">
    <location>
        <begin position="60"/>
        <end position="239"/>
    </location>
</feature>
<keyword evidence="4" id="KW-0274">FAD</keyword>
<feature type="region of interest" description="Disordered" evidence="6">
    <location>
        <begin position="1"/>
        <end position="22"/>
    </location>
</feature>
<dbReference type="PROSITE" id="PS51387">
    <property type="entry name" value="FAD_PCMH"/>
    <property type="match status" value="1"/>
</dbReference>
<evidence type="ECO:0000256" key="3">
    <source>
        <dbReference type="ARBA" id="ARBA00022630"/>
    </source>
</evidence>
<dbReference type="Proteomes" id="UP001392437">
    <property type="component" value="Unassembled WGS sequence"/>
</dbReference>